<dbReference type="PROSITE" id="PS50222">
    <property type="entry name" value="EF_HAND_2"/>
    <property type="match status" value="1"/>
</dbReference>
<dbReference type="SUPFAM" id="SSF47473">
    <property type="entry name" value="EF-hand"/>
    <property type="match status" value="1"/>
</dbReference>
<evidence type="ECO:0000313" key="3">
    <source>
        <dbReference type="WBParaSite" id="PDA_v2.g461.t1"/>
    </source>
</evidence>
<dbReference type="Pfam" id="PF13202">
    <property type="entry name" value="EF-hand_5"/>
    <property type="match status" value="1"/>
</dbReference>
<keyword evidence="2" id="KW-1185">Reference proteome</keyword>
<name>A0A914QZU8_9BILA</name>
<evidence type="ECO:0000313" key="2">
    <source>
        <dbReference type="Proteomes" id="UP000887578"/>
    </source>
</evidence>
<evidence type="ECO:0000259" key="1">
    <source>
        <dbReference type="PROSITE" id="PS50222"/>
    </source>
</evidence>
<dbReference type="InterPro" id="IPR002048">
    <property type="entry name" value="EF_hand_dom"/>
</dbReference>
<accession>A0A914QZU8</accession>
<dbReference type="Gene3D" id="1.10.238.10">
    <property type="entry name" value="EF-hand"/>
    <property type="match status" value="1"/>
</dbReference>
<dbReference type="Proteomes" id="UP000887578">
    <property type="component" value="Unplaced"/>
</dbReference>
<dbReference type="InterPro" id="IPR011992">
    <property type="entry name" value="EF-hand-dom_pair"/>
</dbReference>
<reference evidence="3" key="1">
    <citation type="submission" date="2022-11" db="UniProtKB">
        <authorList>
            <consortium name="WormBaseParasite"/>
        </authorList>
    </citation>
    <scope>IDENTIFICATION</scope>
</reference>
<sequence length="122" mass="13766">MTLFVTCNAECCGMHVGNTGWCSAYGKCNIFCCNCENGCRTDNEKINMLEVPVKTPKEEFDLIDQNKDGFISFEAALEYANSHLNEINRGNITDLSQDRSWFIFMDSDGDEKVSPHEFDSSL</sequence>
<dbReference type="WBParaSite" id="PDA_v2.g461.t1">
    <property type="protein sequence ID" value="PDA_v2.g461.t1"/>
    <property type="gene ID" value="PDA_v2.g461"/>
</dbReference>
<proteinExistence type="predicted"/>
<organism evidence="2 3">
    <name type="scientific">Panagrolaimus davidi</name>
    <dbReference type="NCBI Taxonomy" id="227884"/>
    <lineage>
        <taxon>Eukaryota</taxon>
        <taxon>Metazoa</taxon>
        <taxon>Ecdysozoa</taxon>
        <taxon>Nematoda</taxon>
        <taxon>Chromadorea</taxon>
        <taxon>Rhabditida</taxon>
        <taxon>Tylenchina</taxon>
        <taxon>Panagrolaimomorpha</taxon>
        <taxon>Panagrolaimoidea</taxon>
        <taxon>Panagrolaimidae</taxon>
        <taxon>Panagrolaimus</taxon>
    </lineage>
</organism>
<feature type="domain" description="EF-hand" evidence="1">
    <location>
        <begin position="51"/>
        <end position="86"/>
    </location>
</feature>
<dbReference type="AlphaFoldDB" id="A0A914QZU8"/>
<dbReference type="GO" id="GO:0005509">
    <property type="term" value="F:calcium ion binding"/>
    <property type="evidence" value="ECO:0007669"/>
    <property type="project" value="InterPro"/>
</dbReference>
<protein>
    <submittedName>
        <fullName evidence="3">EF-hand domain-containing protein</fullName>
    </submittedName>
</protein>